<organism evidence="3 4">
    <name type="scientific">Citrullus colocynthis</name>
    <name type="common">colocynth</name>
    <dbReference type="NCBI Taxonomy" id="252529"/>
    <lineage>
        <taxon>Eukaryota</taxon>
        <taxon>Viridiplantae</taxon>
        <taxon>Streptophyta</taxon>
        <taxon>Embryophyta</taxon>
        <taxon>Tracheophyta</taxon>
        <taxon>Spermatophyta</taxon>
        <taxon>Magnoliopsida</taxon>
        <taxon>eudicotyledons</taxon>
        <taxon>Gunneridae</taxon>
        <taxon>Pentapetalae</taxon>
        <taxon>rosids</taxon>
        <taxon>fabids</taxon>
        <taxon>Cucurbitales</taxon>
        <taxon>Cucurbitaceae</taxon>
        <taxon>Benincaseae</taxon>
        <taxon>Citrullus</taxon>
    </lineage>
</organism>
<dbReference type="Proteomes" id="UP001642487">
    <property type="component" value="Chromosome 11"/>
</dbReference>
<feature type="transmembrane region" description="Helical" evidence="2">
    <location>
        <begin position="117"/>
        <end position="142"/>
    </location>
</feature>
<reference evidence="3 4" key="1">
    <citation type="submission" date="2024-03" db="EMBL/GenBank/DDBJ databases">
        <authorList>
            <person name="Gkanogiannis A."/>
            <person name="Becerra Lopez-Lavalle L."/>
        </authorList>
    </citation>
    <scope>NUCLEOTIDE SEQUENCE [LARGE SCALE GENOMIC DNA]</scope>
</reference>
<feature type="region of interest" description="Disordered" evidence="1">
    <location>
        <begin position="1"/>
        <end position="30"/>
    </location>
</feature>
<dbReference type="Pfam" id="PF03350">
    <property type="entry name" value="UPF0114"/>
    <property type="match status" value="1"/>
</dbReference>
<evidence type="ECO:0000256" key="1">
    <source>
        <dbReference type="SAM" id="MobiDB-lite"/>
    </source>
</evidence>
<dbReference type="PANTHER" id="PTHR31721">
    <property type="entry name" value="OS06G0710300 PROTEIN"/>
    <property type="match status" value="1"/>
</dbReference>
<gene>
    <name evidence="3" type="ORF">CITCOLO1_LOCUS4314</name>
</gene>
<evidence type="ECO:0000313" key="3">
    <source>
        <dbReference type="EMBL" id="CAK9312620.1"/>
    </source>
</evidence>
<name>A0ABP0Y0Z5_9ROSI</name>
<keyword evidence="2" id="KW-0812">Transmembrane</keyword>
<keyword evidence="2" id="KW-1133">Transmembrane helix</keyword>
<proteinExistence type="predicted"/>
<accession>A0ABP0Y0Z5</accession>
<keyword evidence="4" id="KW-1185">Reference proteome</keyword>
<keyword evidence="2" id="KW-0472">Membrane</keyword>
<evidence type="ECO:0000313" key="4">
    <source>
        <dbReference type="Proteomes" id="UP001642487"/>
    </source>
</evidence>
<feature type="compositionally biased region" description="Low complexity" evidence="1">
    <location>
        <begin position="17"/>
        <end position="27"/>
    </location>
</feature>
<evidence type="ECO:0000256" key="2">
    <source>
        <dbReference type="SAM" id="Phobius"/>
    </source>
</evidence>
<dbReference type="EMBL" id="OZ021745">
    <property type="protein sequence ID" value="CAK9312620.1"/>
    <property type="molecule type" value="Genomic_DNA"/>
</dbReference>
<dbReference type="PANTHER" id="PTHR31721:SF3">
    <property type="entry name" value="EXPRESSED PROTEIN"/>
    <property type="match status" value="1"/>
</dbReference>
<feature type="transmembrane region" description="Helical" evidence="2">
    <location>
        <begin position="257"/>
        <end position="277"/>
    </location>
</feature>
<feature type="transmembrane region" description="Helical" evidence="2">
    <location>
        <begin position="171"/>
        <end position="190"/>
    </location>
</feature>
<protein>
    <submittedName>
        <fullName evidence="3">Uncharacterized protein</fullName>
    </submittedName>
</protein>
<dbReference type="InterPro" id="IPR005134">
    <property type="entry name" value="UPF0114"/>
</dbReference>
<sequence>MTATRLMQRLRPTSAVSSSSSSSSPSSLTTVRCLGKTGLSLNNGERLITSKDDERRQIVAVKAAAAPETVETKSEELNLGSLLVNLLVQLKTSVGNTKIQKRQIQKFIEKIIIDCRFFTLLAVAGSLMGSVLCFIEGSFIVAESYLQYFHGLSQSSDQTHTVELLIEALDMFLVGTALVVFGVGLFAMFVGSEKMKEKNRPVVSGSNLFGLFYMKKIPTWVEMESMSEAKSKIGHAVMMILQVGVLEKFKNIPLSSAVDLACFAAAVLISSASIFFLSKLNMGGGGSGGFN</sequence>